<evidence type="ECO:0000256" key="1">
    <source>
        <dbReference type="SAM" id="MobiDB-lite"/>
    </source>
</evidence>
<accession>A0A9D5CBA7</accession>
<keyword evidence="3" id="KW-1185">Reference proteome</keyword>
<sequence length="221" mass="24246">MYRPEEAVRGVSGRKRLTHPDRGEGPWRCLASHPAAASEASPSLPETGRTVLLLHRIPSKPANPRRQRQAEIPVQRKGTGGSEQSPPSVPPRALHPSSEALKERQQPSIPFHFPALQQTENKGKEYEEAPPHSSAGRRDPPETLLHRQKSSGPRWELSKGPAPIAGLLSCITMEAKPYNQRAKGIDKSLEEIKFTDGSWAEHEISYAAVGGEVLEKLISSS</sequence>
<comment type="caution">
    <text evidence="2">The sequence shown here is derived from an EMBL/GenBank/DDBJ whole genome shotgun (WGS) entry which is preliminary data.</text>
</comment>
<dbReference type="AlphaFoldDB" id="A0A9D5CBA7"/>
<dbReference type="EMBL" id="JAGGNH010000006">
    <property type="protein sequence ID" value="KAJ0969608.1"/>
    <property type="molecule type" value="Genomic_DNA"/>
</dbReference>
<reference evidence="2" key="2">
    <citation type="journal article" date="2022" name="Hortic Res">
        <title>The genome of Dioscorea zingiberensis sheds light on the biosynthesis, origin and evolution of the medicinally important diosgenin saponins.</title>
        <authorList>
            <person name="Li Y."/>
            <person name="Tan C."/>
            <person name="Li Z."/>
            <person name="Guo J."/>
            <person name="Li S."/>
            <person name="Chen X."/>
            <person name="Wang C."/>
            <person name="Dai X."/>
            <person name="Yang H."/>
            <person name="Song W."/>
            <person name="Hou L."/>
            <person name="Xu J."/>
            <person name="Tong Z."/>
            <person name="Xu A."/>
            <person name="Yuan X."/>
            <person name="Wang W."/>
            <person name="Yang Q."/>
            <person name="Chen L."/>
            <person name="Sun Z."/>
            <person name="Wang K."/>
            <person name="Pan B."/>
            <person name="Chen J."/>
            <person name="Bao Y."/>
            <person name="Liu F."/>
            <person name="Qi X."/>
            <person name="Gang D.R."/>
            <person name="Wen J."/>
            <person name="Li J."/>
        </authorList>
    </citation>
    <scope>NUCLEOTIDE SEQUENCE</scope>
    <source>
        <strain evidence="2">Dzin_1.0</strain>
    </source>
</reference>
<feature type="compositionally biased region" description="Basic and acidic residues" evidence="1">
    <location>
        <begin position="121"/>
        <end position="145"/>
    </location>
</feature>
<organism evidence="2 3">
    <name type="scientific">Dioscorea zingiberensis</name>
    <dbReference type="NCBI Taxonomy" id="325984"/>
    <lineage>
        <taxon>Eukaryota</taxon>
        <taxon>Viridiplantae</taxon>
        <taxon>Streptophyta</taxon>
        <taxon>Embryophyta</taxon>
        <taxon>Tracheophyta</taxon>
        <taxon>Spermatophyta</taxon>
        <taxon>Magnoliopsida</taxon>
        <taxon>Liliopsida</taxon>
        <taxon>Dioscoreales</taxon>
        <taxon>Dioscoreaceae</taxon>
        <taxon>Dioscorea</taxon>
    </lineage>
</organism>
<evidence type="ECO:0000313" key="3">
    <source>
        <dbReference type="Proteomes" id="UP001085076"/>
    </source>
</evidence>
<feature type="compositionally biased region" description="Low complexity" evidence="1">
    <location>
        <begin position="30"/>
        <end position="46"/>
    </location>
</feature>
<evidence type="ECO:0000313" key="2">
    <source>
        <dbReference type="EMBL" id="KAJ0969608.1"/>
    </source>
</evidence>
<proteinExistence type="predicted"/>
<reference evidence="2" key="1">
    <citation type="submission" date="2021-03" db="EMBL/GenBank/DDBJ databases">
        <authorList>
            <person name="Li Z."/>
            <person name="Yang C."/>
        </authorList>
    </citation>
    <scope>NUCLEOTIDE SEQUENCE</scope>
    <source>
        <strain evidence="2">Dzin_1.0</strain>
        <tissue evidence="2">Leaf</tissue>
    </source>
</reference>
<feature type="region of interest" description="Disordered" evidence="1">
    <location>
        <begin position="1"/>
        <end position="107"/>
    </location>
</feature>
<gene>
    <name evidence="2" type="ORF">J5N97_022485</name>
</gene>
<protein>
    <submittedName>
        <fullName evidence="2">Uncharacterized protein</fullName>
    </submittedName>
</protein>
<dbReference type="Proteomes" id="UP001085076">
    <property type="component" value="Miscellaneous, Linkage group lg06"/>
</dbReference>
<feature type="region of interest" description="Disordered" evidence="1">
    <location>
        <begin position="120"/>
        <end position="159"/>
    </location>
</feature>
<name>A0A9D5CBA7_9LILI</name>